<dbReference type="SMART" id="SM00326">
    <property type="entry name" value="SH3"/>
    <property type="match status" value="1"/>
</dbReference>
<keyword evidence="7" id="KW-1185">Reference proteome</keyword>
<keyword evidence="1 2" id="KW-0728">SH3 domain</keyword>
<feature type="domain" description="SH3" evidence="4">
    <location>
        <begin position="5"/>
        <end position="77"/>
    </location>
</feature>
<dbReference type="OrthoDB" id="3175255at2759"/>
<reference evidence="5 7" key="2">
    <citation type="journal article" date="2013" name="Nature">
        <title>Insights into bilaterian evolution from three spiralian genomes.</title>
        <authorList>
            <person name="Simakov O."/>
            <person name="Marletaz F."/>
            <person name="Cho S.J."/>
            <person name="Edsinger-Gonzales E."/>
            <person name="Havlak P."/>
            <person name="Hellsten U."/>
            <person name="Kuo D.H."/>
            <person name="Larsson T."/>
            <person name="Lv J."/>
            <person name="Arendt D."/>
            <person name="Savage R."/>
            <person name="Osoegawa K."/>
            <person name="de Jong P."/>
            <person name="Grimwood J."/>
            <person name="Chapman J.A."/>
            <person name="Shapiro H."/>
            <person name="Aerts A."/>
            <person name="Otillar R.P."/>
            <person name="Terry A.Y."/>
            <person name="Boore J.L."/>
            <person name="Grigoriev I.V."/>
            <person name="Lindberg D.R."/>
            <person name="Seaver E.C."/>
            <person name="Weisblat D.A."/>
            <person name="Putnam N.H."/>
            <person name="Rokhsar D.S."/>
        </authorList>
    </citation>
    <scope>NUCLEOTIDE SEQUENCE</scope>
    <source>
        <strain evidence="5 7">I ESC-2004</strain>
    </source>
</reference>
<dbReference type="Proteomes" id="UP000014760">
    <property type="component" value="Unassembled WGS sequence"/>
</dbReference>
<dbReference type="EMBL" id="AMQN01002404">
    <property type="status" value="NOT_ANNOTATED_CDS"/>
    <property type="molecule type" value="Genomic_DNA"/>
</dbReference>
<proteinExistence type="predicted"/>
<evidence type="ECO:0000313" key="6">
    <source>
        <dbReference type="EnsemblMetazoa" id="CapteP208679"/>
    </source>
</evidence>
<dbReference type="Gene3D" id="2.30.30.40">
    <property type="entry name" value="SH3 Domains"/>
    <property type="match status" value="1"/>
</dbReference>
<evidence type="ECO:0000256" key="1">
    <source>
        <dbReference type="ARBA" id="ARBA00022443"/>
    </source>
</evidence>
<dbReference type="HOGENOM" id="CLU_1940106_0_0_1"/>
<evidence type="ECO:0000313" key="5">
    <source>
        <dbReference type="EMBL" id="ELT95405.1"/>
    </source>
</evidence>
<dbReference type="PROSITE" id="PS50002">
    <property type="entry name" value="SH3"/>
    <property type="match status" value="1"/>
</dbReference>
<dbReference type="InterPro" id="IPR036028">
    <property type="entry name" value="SH3-like_dom_sf"/>
</dbReference>
<name>R7TWQ5_CAPTE</name>
<dbReference type="SUPFAM" id="SSF50044">
    <property type="entry name" value="SH3-domain"/>
    <property type="match status" value="1"/>
</dbReference>
<reference evidence="6" key="3">
    <citation type="submission" date="2015-06" db="UniProtKB">
        <authorList>
            <consortium name="EnsemblMetazoa"/>
        </authorList>
    </citation>
    <scope>IDENTIFICATION</scope>
</reference>
<evidence type="ECO:0000313" key="7">
    <source>
        <dbReference type="Proteomes" id="UP000014760"/>
    </source>
</evidence>
<sequence>MALETSVAQYEALHEYASDDGSSDVIPLNKGDILEVRLPIDSENGTMEEPKDWVQGTNVTSGQHGYFPGNFVRFIGVTTLKKPQPQPRMSKDNNDSGYCGSPQGRRINADVIPGVCHAWDENETMKCYSR</sequence>
<protein>
    <recommendedName>
        <fullName evidence="4">SH3 domain-containing protein</fullName>
    </recommendedName>
</protein>
<dbReference type="AlphaFoldDB" id="R7TWQ5"/>
<organism evidence="5">
    <name type="scientific">Capitella teleta</name>
    <name type="common">Polychaete worm</name>
    <dbReference type="NCBI Taxonomy" id="283909"/>
    <lineage>
        <taxon>Eukaryota</taxon>
        <taxon>Metazoa</taxon>
        <taxon>Spiralia</taxon>
        <taxon>Lophotrochozoa</taxon>
        <taxon>Annelida</taxon>
        <taxon>Polychaeta</taxon>
        <taxon>Sedentaria</taxon>
        <taxon>Scolecida</taxon>
        <taxon>Capitellidae</taxon>
        <taxon>Capitella</taxon>
    </lineage>
</organism>
<accession>R7TWQ5</accession>
<dbReference type="InterPro" id="IPR001452">
    <property type="entry name" value="SH3_domain"/>
</dbReference>
<evidence type="ECO:0000256" key="2">
    <source>
        <dbReference type="PROSITE-ProRule" id="PRU00192"/>
    </source>
</evidence>
<dbReference type="EMBL" id="KB309137">
    <property type="protein sequence ID" value="ELT95405.1"/>
    <property type="molecule type" value="Genomic_DNA"/>
</dbReference>
<evidence type="ECO:0000259" key="4">
    <source>
        <dbReference type="PROSITE" id="PS50002"/>
    </source>
</evidence>
<feature type="region of interest" description="Disordered" evidence="3">
    <location>
        <begin position="82"/>
        <end position="105"/>
    </location>
</feature>
<reference evidence="7" key="1">
    <citation type="submission" date="2012-12" db="EMBL/GenBank/DDBJ databases">
        <authorList>
            <person name="Hellsten U."/>
            <person name="Grimwood J."/>
            <person name="Chapman J.A."/>
            <person name="Shapiro H."/>
            <person name="Aerts A."/>
            <person name="Otillar R.P."/>
            <person name="Terry A.Y."/>
            <person name="Boore J.L."/>
            <person name="Simakov O."/>
            <person name="Marletaz F."/>
            <person name="Cho S.-J."/>
            <person name="Edsinger-Gonzales E."/>
            <person name="Havlak P."/>
            <person name="Kuo D.-H."/>
            <person name="Larsson T."/>
            <person name="Lv J."/>
            <person name="Arendt D."/>
            <person name="Savage R."/>
            <person name="Osoegawa K."/>
            <person name="de Jong P."/>
            <person name="Lindberg D.R."/>
            <person name="Seaver E.C."/>
            <person name="Weisblat D.A."/>
            <person name="Putnam N.H."/>
            <person name="Grigoriev I.V."/>
            <person name="Rokhsar D.S."/>
        </authorList>
    </citation>
    <scope>NUCLEOTIDE SEQUENCE</scope>
    <source>
        <strain evidence="7">I ESC-2004</strain>
    </source>
</reference>
<gene>
    <name evidence="5" type="ORF">CAPTEDRAFT_208679</name>
</gene>
<dbReference type="STRING" id="283909.R7TWQ5"/>
<dbReference type="EnsemblMetazoa" id="CapteT208679">
    <property type="protein sequence ID" value="CapteP208679"/>
    <property type="gene ID" value="CapteG208679"/>
</dbReference>
<evidence type="ECO:0000256" key="3">
    <source>
        <dbReference type="SAM" id="MobiDB-lite"/>
    </source>
</evidence>